<evidence type="ECO:0000313" key="3">
    <source>
        <dbReference type="Proteomes" id="UP000007813"/>
    </source>
</evidence>
<accession>J3JGG7</accession>
<comment type="caution">
    <text evidence="2">The sequence shown here is derived from an EMBL/GenBank/DDBJ whole genome shotgun (WGS) entry which is preliminary data.</text>
</comment>
<dbReference type="EMBL" id="ALJD01000003">
    <property type="protein sequence ID" value="EJN60086.1"/>
    <property type="molecule type" value="Genomic_DNA"/>
</dbReference>
<organism evidence="2 3">
    <name type="scientific">Halogranum salarium B-1</name>
    <dbReference type="NCBI Taxonomy" id="1210908"/>
    <lineage>
        <taxon>Archaea</taxon>
        <taxon>Methanobacteriati</taxon>
        <taxon>Methanobacteriota</taxon>
        <taxon>Stenosarchaea group</taxon>
        <taxon>Halobacteria</taxon>
        <taxon>Halobacteriales</taxon>
        <taxon>Haloferacaceae</taxon>
    </lineage>
</organism>
<name>J3JGG7_9EURY</name>
<proteinExistence type="predicted"/>
<protein>
    <submittedName>
        <fullName evidence="2">Uncharacterized protein</fullName>
    </submittedName>
</protein>
<dbReference type="AlphaFoldDB" id="J3JGG7"/>
<evidence type="ECO:0000256" key="1">
    <source>
        <dbReference type="SAM" id="MobiDB-lite"/>
    </source>
</evidence>
<feature type="region of interest" description="Disordered" evidence="1">
    <location>
        <begin position="1"/>
        <end position="45"/>
    </location>
</feature>
<gene>
    <name evidence="2" type="ORF">HSB1_06890</name>
</gene>
<sequence length="45" mass="4854">MVRFAPAVVKNPPDWEATTPLPTTHTSRDIQPPRTSVVGGNVGVR</sequence>
<reference evidence="2 3" key="1">
    <citation type="journal article" date="2012" name="J. Bacteriol.">
        <title>Draft Genome Sequence of the Extremely Halophilic Archaeon Halogranum salarium B-1T.</title>
        <authorList>
            <person name="Kim K.K."/>
            <person name="Lee K.C."/>
            <person name="Lee J.S."/>
        </authorList>
    </citation>
    <scope>NUCLEOTIDE SEQUENCE [LARGE SCALE GENOMIC DNA]</scope>
    <source>
        <strain evidence="2 3">B-1</strain>
    </source>
</reference>
<evidence type="ECO:0000313" key="2">
    <source>
        <dbReference type="EMBL" id="EJN60086.1"/>
    </source>
</evidence>
<dbReference type="Proteomes" id="UP000007813">
    <property type="component" value="Unassembled WGS sequence"/>
</dbReference>